<dbReference type="InterPro" id="IPR006062">
    <property type="entry name" value="His_biosynth"/>
</dbReference>
<dbReference type="InterPro" id="IPR011060">
    <property type="entry name" value="RibuloseP-bd_barrel"/>
</dbReference>
<evidence type="ECO:0000256" key="9">
    <source>
        <dbReference type="ARBA" id="ARBA00025475"/>
    </source>
</evidence>
<evidence type="ECO:0000256" key="8">
    <source>
        <dbReference type="ARBA" id="ARBA00023239"/>
    </source>
</evidence>
<name>A0ABU0YNL6_9PROT</name>
<dbReference type="InterPro" id="IPR004651">
    <property type="entry name" value="HisF"/>
</dbReference>
<gene>
    <name evidence="15" type="ORF">Q8A70_14120</name>
</gene>
<dbReference type="InterPro" id="IPR050064">
    <property type="entry name" value="IGPS_HisA/HisF"/>
</dbReference>
<dbReference type="Gene3D" id="3.20.20.70">
    <property type="entry name" value="Aldolase class I"/>
    <property type="match status" value="1"/>
</dbReference>
<evidence type="ECO:0000256" key="3">
    <source>
        <dbReference type="ARBA" id="ARBA00011152"/>
    </source>
</evidence>
<comment type="subunit">
    <text evidence="3">Heterodimer of HisH and HisF.</text>
</comment>
<dbReference type="CDD" id="cd04731">
    <property type="entry name" value="HisF"/>
    <property type="match status" value="1"/>
</dbReference>
<keyword evidence="16" id="KW-1185">Reference proteome</keyword>
<sequence>MPFRLIARLDIKGPNLVKGIHLEGLRVLGRPAAFARKYYEDGVDELFYQDAVASLYGRNSLLDIVKETAQEIFIPLCVGGGIRSRQDVYNVLRAGADKVAINTAAIANPDFIREAAEEFGSSTIVAVVEAIRQPDGGYLCFTNCGREYTGVEAVAWAKRLGELGAGEIVVTSVDREGTGRGFDLDLTRRIAQVVPIPVIAHGGCGSIKHALDVVQKGHCDAIALASILHYDAVKKIPVDLAEFADEGNTEFLRYHRQDGFKLVASTTVQDLKKQLAAGGLHPRMPEAAHV</sequence>
<protein>
    <recommendedName>
        <fullName evidence="5">Imidazole glycerol phosphate synthase subunit HisF</fullName>
        <ecNumber evidence="4">4.3.2.10</ecNumber>
    </recommendedName>
    <alternativeName>
        <fullName evidence="10">IGP synthase cyclase subunit</fullName>
    </alternativeName>
    <alternativeName>
        <fullName evidence="11">IGP synthase subunit HisF</fullName>
    </alternativeName>
    <alternativeName>
        <fullName evidence="12">ImGP synthase subunit HisF</fullName>
    </alternativeName>
</protein>
<evidence type="ECO:0000256" key="7">
    <source>
        <dbReference type="ARBA" id="ARBA00023102"/>
    </source>
</evidence>
<keyword evidence="8" id="KW-0456">Lyase</keyword>
<dbReference type="PANTHER" id="PTHR21235">
    <property type="entry name" value="IMIDAZOLE GLYCEROL PHOSPHATE SYNTHASE SUBUNIT HISF/H IGP SYNTHASE SUBUNIT HISF/H"/>
    <property type="match status" value="1"/>
</dbReference>
<evidence type="ECO:0000256" key="1">
    <source>
        <dbReference type="ARBA" id="ARBA00005091"/>
    </source>
</evidence>
<comment type="caution">
    <text evidence="15">The sequence shown here is derived from an EMBL/GenBank/DDBJ whole genome shotgun (WGS) entry which is preliminary data.</text>
</comment>
<dbReference type="Pfam" id="PF00977">
    <property type="entry name" value="His_biosynth"/>
    <property type="match status" value="1"/>
</dbReference>
<comment type="pathway">
    <text evidence="1">Amino-acid biosynthesis; L-histidine biosynthesis; L-histidine from 5-phospho-alpha-D-ribose 1-diphosphate: step 5/9.</text>
</comment>
<evidence type="ECO:0000256" key="14">
    <source>
        <dbReference type="RuleBase" id="RU003657"/>
    </source>
</evidence>
<evidence type="ECO:0000256" key="13">
    <source>
        <dbReference type="ARBA" id="ARBA00047838"/>
    </source>
</evidence>
<proteinExistence type="inferred from homology"/>
<dbReference type="EMBL" id="JAUYVI010000004">
    <property type="protein sequence ID" value="MDQ7248817.1"/>
    <property type="molecule type" value="Genomic_DNA"/>
</dbReference>
<keyword evidence="6 14" id="KW-0028">Amino-acid biosynthesis</keyword>
<reference evidence="16" key="1">
    <citation type="submission" date="2023-08" db="EMBL/GenBank/DDBJ databases">
        <title>Rhodospirillaceae gen. nov., a novel taxon isolated from the Yangtze River Yuezi River estuary sludge.</title>
        <authorList>
            <person name="Ruan L."/>
        </authorList>
    </citation>
    <scope>NUCLEOTIDE SEQUENCE [LARGE SCALE GENOMIC DNA]</scope>
    <source>
        <strain evidence="16">R-7</strain>
    </source>
</reference>
<comment type="similarity">
    <text evidence="2 14">Belongs to the HisA/HisF family.</text>
</comment>
<evidence type="ECO:0000256" key="12">
    <source>
        <dbReference type="ARBA" id="ARBA00032401"/>
    </source>
</evidence>
<accession>A0ABU0YNL6</accession>
<comment type="catalytic activity">
    <reaction evidence="13">
        <text>5-[(5-phospho-1-deoxy-D-ribulos-1-ylimino)methylamino]-1-(5-phospho-beta-D-ribosyl)imidazole-4-carboxamide + L-glutamine = D-erythro-1-(imidazol-4-yl)glycerol 3-phosphate + 5-amino-1-(5-phospho-beta-D-ribosyl)imidazole-4-carboxamide + L-glutamate + H(+)</text>
        <dbReference type="Rhea" id="RHEA:24793"/>
        <dbReference type="ChEBI" id="CHEBI:15378"/>
        <dbReference type="ChEBI" id="CHEBI:29985"/>
        <dbReference type="ChEBI" id="CHEBI:58278"/>
        <dbReference type="ChEBI" id="CHEBI:58359"/>
        <dbReference type="ChEBI" id="CHEBI:58475"/>
        <dbReference type="ChEBI" id="CHEBI:58525"/>
        <dbReference type="EC" id="4.3.2.10"/>
    </reaction>
</comment>
<evidence type="ECO:0000256" key="6">
    <source>
        <dbReference type="ARBA" id="ARBA00022605"/>
    </source>
</evidence>
<evidence type="ECO:0000256" key="10">
    <source>
        <dbReference type="ARBA" id="ARBA00030264"/>
    </source>
</evidence>
<dbReference type="SUPFAM" id="SSF51366">
    <property type="entry name" value="Ribulose-phoshate binding barrel"/>
    <property type="match status" value="1"/>
</dbReference>
<evidence type="ECO:0000313" key="16">
    <source>
        <dbReference type="Proteomes" id="UP001230156"/>
    </source>
</evidence>
<evidence type="ECO:0000256" key="4">
    <source>
        <dbReference type="ARBA" id="ARBA00012809"/>
    </source>
</evidence>
<organism evidence="15 16">
    <name type="scientific">Dongia sedimenti</name>
    <dbReference type="NCBI Taxonomy" id="3064282"/>
    <lineage>
        <taxon>Bacteria</taxon>
        <taxon>Pseudomonadati</taxon>
        <taxon>Pseudomonadota</taxon>
        <taxon>Alphaproteobacteria</taxon>
        <taxon>Rhodospirillales</taxon>
        <taxon>Dongiaceae</taxon>
        <taxon>Dongia</taxon>
    </lineage>
</organism>
<dbReference type="InterPro" id="IPR013785">
    <property type="entry name" value="Aldolase_TIM"/>
</dbReference>
<dbReference type="Proteomes" id="UP001230156">
    <property type="component" value="Unassembled WGS sequence"/>
</dbReference>
<evidence type="ECO:0000256" key="11">
    <source>
        <dbReference type="ARBA" id="ARBA00031409"/>
    </source>
</evidence>
<comment type="function">
    <text evidence="9">IGPS catalyzes the conversion of PRFAR and glutamine to IGP, AICAR and glutamate. The HisF subunit catalyzes the cyclization activity that produces IGP and AICAR from PRFAR using the ammonia provided by the HisH subunit.</text>
</comment>
<dbReference type="RefSeq" id="WP_379956298.1">
    <property type="nucleotide sequence ID" value="NZ_JAUYVI010000004.1"/>
</dbReference>
<dbReference type="PANTHER" id="PTHR21235:SF2">
    <property type="entry name" value="IMIDAZOLE GLYCEROL PHOSPHATE SYNTHASE HISHF"/>
    <property type="match status" value="1"/>
</dbReference>
<evidence type="ECO:0000256" key="5">
    <source>
        <dbReference type="ARBA" id="ARBA00016318"/>
    </source>
</evidence>
<evidence type="ECO:0000313" key="15">
    <source>
        <dbReference type="EMBL" id="MDQ7248817.1"/>
    </source>
</evidence>
<dbReference type="EC" id="4.3.2.10" evidence="4"/>
<evidence type="ECO:0000256" key="2">
    <source>
        <dbReference type="ARBA" id="ARBA00009667"/>
    </source>
</evidence>
<keyword evidence="7 14" id="KW-0368">Histidine biosynthesis</keyword>